<organism evidence="4">
    <name type="scientific">Candidatus Nitricoxidivorans perseverans</name>
    <dbReference type="NCBI Taxonomy" id="2975601"/>
    <lineage>
        <taxon>Bacteria</taxon>
        <taxon>Pseudomonadati</taxon>
        <taxon>Pseudomonadota</taxon>
        <taxon>Betaproteobacteria</taxon>
        <taxon>Nitrosomonadales</taxon>
        <taxon>Sterolibacteriaceae</taxon>
        <taxon>Candidatus Nitricoxidivorans</taxon>
    </lineage>
</organism>
<feature type="domain" description="LysM" evidence="3">
    <location>
        <begin position="340"/>
        <end position="384"/>
    </location>
</feature>
<dbReference type="Proteomes" id="UP001234916">
    <property type="component" value="Chromosome"/>
</dbReference>
<dbReference type="KEGG" id="npv:OHM77_03010"/>
<dbReference type="PANTHER" id="PTHR37423:SF2">
    <property type="entry name" value="MEMBRANE-BOUND LYTIC MUREIN TRANSGLYCOSYLASE C"/>
    <property type="match status" value="1"/>
</dbReference>
<protein>
    <submittedName>
        <fullName evidence="4">Transglycosylase SLT domain-containing protein</fullName>
    </submittedName>
</protein>
<dbReference type="Pfam" id="PF01464">
    <property type="entry name" value="SLT"/>
    <property type="match status" value="1"/>
</dbReference>
<feature type="chain" id="PRO_5041273092" evidence="2">
    <location>
        <begin position="24"/>
        <end position="440"/>
    </location>
</feature>
<dbReference type="Gene3D" id="3.10.350.10">
    <property type="entry name" value="LysM domain"/>
    <property type="match status" value="1"/>
</dbReference>
<evidence type="ECO:0000256" key="2">
    <source>
        <dbReference type="SAM" id="SignalP"/>
    </source>
</evidence>
<dbReference type="GO" id="GO:0016020">
    <property type="term" value="C:membrane"/>
    <property type="evidence" value="ECO:0007669"/>
    <property type="project" value="InterPro"/>
</dbReference>
<dbReference type="InterPro" id="IPR018392">
    <property type="entry name" value="LysM"/>
</dbReference>
<dbReference type="CDD" id="cd16894">
    <property type="entry name" value="MltD-like"/>
    <property type="match status" value="1"/>
</dbReference>
<dbReference type="PROSITE" id="PS51782">
    <property type="entry name" value="LYSM"/>
    <property type="match status" value="1"/>
</dbReference>
<dbReference type="GO" id="GO:0008933">
    <property type="term" value="F:peptidoglycan lytic transglycosylase activity"/>
    <property type="evidence" value="ECO:0007669"/>
    <property type="project" value="InterPro"/>
</dbReference>
<reference evidence="4" key="1">
    <citation type="journal article" date="2023" name="Nat. Microbiol.">
        <title>Enrichment and characterization of a nitric oxide-reducing microbial community in a continuous bioreactor.</title>
        <authorList>
            <person name="Garrido-Amador P."/>
            <person name="Stortenbeker N."/>
            <person name="Wessels H.J.C.T."/>
            <person name="Speth D.R."/>
            <person name="Garcia-Heredia I."/>
            <person name="Kartal B."/>
        </authorList>
    </citation>
    <scope>NUCLEOTIDE SEQUENCE</scope>
    <source>
        <strain evidence="4">MAG1</strain>
    </source>
</reference>
<dbReference type="InterPro" id="IPR008258">
    <property type="entry name" value="Transglycosylase_SLT_dom_1"/>
</dbReference>
<dbReference type="GO" id="GO:0000270">
    <property type="term" value="P:peptidoglycan metabolic process"/>
    <property type="evidence" value="ECO:0007669"/>
    <property type="project" value="InterPro"/>
</dbReference>
<dbReference type="SUPFAM" id="SSF53955">
    <property type="entry name" value="Lysozyme-like"/>
    <property type="match status" value="1"/>
</dbReference>
<dbReference type="AlphaFoldDB" id="A0AA49FLM5"/>
<dbReference type="InterPro" id="IPR023346">
    <property type="entry name" value="Lysozyme-like_dom_sf"/>
</dbReference>
<evidence type="ECO:0000259" key="3">
    <source>
        <dbReference type="PROSITE" id="PS51782"/>
    </source>
</evidence>
<dbReference type="PANTHER" id="PTHR37423">
    <property type="entry name" value="SOLUBLE LYTIC MUREIN TRANSGLYCOSYLASE-RELATED"/>
    <property type="match status" value="1"/>
</dbReference>
<name>A0AA49FLM5_9PROT</name>
<dbReference type="SUPFAM" id="SSF54106">
    <property type="entry name" value="LysM domain"/>
    <property type="match status" value="1"/>
</dbReference>
<dbReference type="Gene3D" id="1.10.530.10">
    <property type="match status" value="1"/>
</dbReference>
<accession>A0AA49FLM5</accession>
<evidence type="ECO:0000256" key="1">
    <source>
        <dbReference type="ARBA" id="ARBA00007734"/>
    </source>
</evidence>
<dbReference type="EMBL" id="CP107246">
    <property type="protein sequence ID" value="WIM06277.1"/>
    <property type="molecule type" value="Genomic_DNA"/>
</dbReference>
<sequence>MHIFLSFVGMLAAIFALTLPARAATAADEAALRPSTELSLATNATPDIRDDLPPLPTIDLTTPPDDLWQHVRNGFGMADLNSPLVARQQAYYLNRPDMLKRIAERSRRYLHHIVTELEKRGMPTELALLPMVESAFNPLAYSRARALGMWQFIPATGKRYDLDQNSWRDERRDIIASTSAALDYLQAIYEMHGDWHLALASYNWGEHAVARAVAKNRAKGLPTDYASLAMPGETRHYVPKLQALKNIIADPEMFGIRLDPIPNEPYFDTVNMPSDVDVTLAARLAEIPLEEFIALNPAWHRPVIPGANPAPLVLPAGKVQTFLDNLERHEAADKPLTHWTTYRLKKAEKLASVAGRFRISVERLKQLNGITRRTKVGPGFALLVPGPDASPDLLAAVLPRAPADPPRVKKFKGRQKAKSKVIRKVSVTMKKKSASVRKKM</sequence>
<dbReference type="InterPro" id="IPR036779">
    <property type="entry name" value="LysM_dom_sf"/>
</dbReference>
<feature type="signal peptide" evidence="2">
    <location>
        <begin position="1"/>
        <end position="23"/>
    </location>
</feature>
<evidence type="ECO:0000313" key="4">
    <source>
        <dbReference type="EMBL" id="WIM06277.1"/>
    </source>
</evidence>
<comment type="similarity">
    <text evidence="1">Belongs to the transglycosylase Slt family.</text>
</comment>
<gene>
    <name evidence="4" type="ORF">OHM77_03010</name>
</gene>
<proteinExistence type="inferred from homology"/>
<dbReference type="PROSITE" id="PS00922">
    <property type="entry name" value="TRANSGLYCOSYLASE"/>
    <property type="match status" value="1"/>
</dbReference>
<keyword evidence="2" id="KW-0732">Signal</keyword>
<dbReference type="InterPro" id="IPR000189">
    <property type="entry name" value="Transglyc_AS"/>
</dbReference>